<keyword evidence="2" id="KW-1185">Reference proteome</keyword>
<evidence type="ECO:0000313" key="1">
    <source>
        <dbReference type="EMBL" id="URE05404.1"/>
    </source>
</evidence>
<evidence type="ECO:0000313" key="2">
    <source>
        <dbReference type="Proteomes" id="UP001055439"/>
    </source>
</evidence>
<proteinExistence type="predicted"/>
<gene>
    <name evidence="1" type="ORF">MUK42_22875</name>
</gene>
<name>A0A9E7K5M3_9LILI</name>
<protein>
    <submittedName>
        <fullName evidence="1">Uncharacterized protein</fullName>
    </submittedName>
</protein>
<sequence length="47" mass="5253">MRGGVGPDRAALASVQLRQRPCHGCYYSVDWVQRMFGKDGCLLAVRQ</sequence>
<dbReference type="AlphaFoldDB" id="A0A9E7K5M3"/>
<dbReference type="EMBL" id="CP097507">
    <property type="protein sequence ID" value="URE05404.1"/>
    <property type="molecule type" value="Genomic_DNA"/>
</dbReference>
<accession>A0A9E7K5M3</accession>
<organism evidence="1 2">
    <name type="scientific">Musa troglodytarum</name>
    <name type="common">fe'i banana</name>
    <dbReference type="NCBI Taxonomy" id="320322"/>
    <lineage>
        <taxon>Eukaryota</taxon>
        <taxon>Viridiplantae</taxon>
        <taxon>Streptophyta</taxon>
        <taxon>Embryophyta</taxon>
        <taxon>Tracheophyta</taxon>
        <taxon>Spermatophyta</taxon>
        <taxon>Magnoliopsida</taxon>
        <taxon>Liliopsida</taxon>
        <taxon>Zingiberales</taxon>
        <taxon>Musaceae</taxon>
        <taxon>Musa</taxon>
    </lineage>
</organism>
<reference evidence="1" key="1">
    <citation type="submission" date="2022-05" db="EMBL/GenBank/DDBJ databases">
        <title>The Musa troglodytarum L. genome provides insights into the mechanism of non-climacteric behaviour and enrichment of carotenoids.</title>
        <authorList>
            <person name="Wang J."/>
        </authorList>
    </citation>
    <scope>NUCLEOTIDE SEQUENCE</scope>
    <source>
        <tissue evidence="1">Leaf</tissue>
    </source>
</reference>
<dbReference type="Proteomes" id="UP001055439">
    <property type="component" value="Chromosome 5"/>
</dbReference>